<gene>
    <name evidence="1" type="ORF">glysoja_045992</name>
</gene>
<organism evidence="1">
    <name type="scientific">Glycine soja</name>
    <name type="common">Wild soybean</name>
    <dbReference type="NCBI Taxonomy" id="3848"/>
    <lineage>
        <taxon>Eukaryota</taxon>
        <taxon>Viridiplantae</taxon>
        <taxon>Streptophyta</taxon>
        <taxon>Embryophyta</taxon>
        <taxon>Tracheophyta</taxon>
        <taxon>Spermatophyta</taxon>
        <taxon>Magnoliopsida</taxon>
        <taxon>eudicotyledons</taxon>
        <taxon>Gunneridae</taxon>
        <taxon>Pentapetalae</taxon>
        <taxon>rosids</taxon>
        <taxon>fabids</taxon>
        <taxon>Fabales</taxon>
        <taxon>Fabaceae</taxon>
        <taxon>Papilionoideae</taxon>
        <taxon>50 kb inversion clade</taxon>
        <taxon>NPAAA clade</taxon>
        <taxon>indigoferoid/millettioid clade</taxon>
        <taxon>Phaseoleae</taxon>
        <taxon>Glycine</taxon>
        <taxon>Glycine subgen. Soja</taxon>
    </lineage>
</organism>
<reference evidence="1" key="1">
    <citation type="submission" date="2014-07" db="EMBL/GenBank/DDBJ databases">
        <title>Identification of a novel salt tolerance gene in wild soybean by whole-genome sequencing.</title>
        <authorList>
            <person name="Lam H.-M."/>
            <person name="Qi X."/>
            <person name="Li M.-W."/>
            <person name="Liu X."/>
            <person name="Xie M."/>
            <person name="Ni M."/>
            <person name="Xu X."/>
        </authorList>
    </citation>
    <scope>NUCLEOTIDE SEQUENCE [LARGE SCALE GENOMIC DNA]</scope>
    <source>
        <tissue evidence="1">Root</tissue>
    </source>
</reference>
<dbReference type="Proteomes" id="UP000053555">
    <property type="component" value="Unassembled WGS sequence"/>
</dbReference>
<feature type="non-terminal residue" evidence="1">
    <location>
        <position position="182"/>
    </location>
</feature>
<evidence type="ECO:0008006" key="2">
    <source>
        <dbReference type="Google" id="ProtNLM"/>
    </source>
</evidence>
<name>A0A0B2QMA7_GLYSO</name>
<evidence type="ECO:0000313" key="1">
    <source>
        <dbReference type="EMBL" id="KHN22551.1"/>
    </source>
</evidence>
<protein>
    <recommendedName>
        <fullName evidence="2">Retrovirus-related Pol polyprotein from transposon TNT 1-94</fullName>
    </recommendedName>
</protein>
<sequence length="182" mass="21038">IEAYLEAGDLWEAVEDVYEVEPLPDNPTIAQIKNHKERKQRKSKAKTTLLAAVSSTILARIMTLKTTNQIWDFLKQEYEGNEKVKGMQVLNFIREFEIQRMKESEMIKKYSDRLLGIVNNVRLLGTEFSDARIVQKILVTIPEKFEATIASLENSRNLSSITLAELLNALQAQEQRRLMRQE</sequence>
<dbReference type="EMBL" id="KN657125">
    <property type="protein sequence ID" value="KHN22551.1"/>
    <property type="molecule type" value="Genomic_DNA"/>
</dbReference>
<feature type="non-terminal residue" evidence="1">
    <location>
        <position position="1"/>
    </location>
</feature>
<dbReference type="PANTHER" id="PTHR35317">
    <property type="entry name" value="OS04G0629600 PROTEIN"/>
    <property type="match status" value="1"/>
</dbReference>
<accession>A0A0B2QMA7</accession>
<dbReference type="Pfam" id="PF14223">
    <property type="entry name" value="Retrotran_gag_2"/>
    <property type="match status" value="1"/>
</dbReference>
<proteinExistence type="predicted"/>
<dbReference type="PANTHER" id="PTHR35317:SF11">
    <property type="entry name" value="CCHC-TYPE DOMAIN-CONTAINING PROTEIN"/>
    <property type="match status" value="1"/>
</dbReference>
<dbReference type="AlphaFoldDB" id="A0A0B2QMA7"/>